<organism evidence="11 12">
    <name type="scientific">Deinococcus cavernae</name>
    <dbReference type="NCBI Taxonomy" id="2320857"/>
    <lineage>
        <taxon>Bacteria</taxon>
        <taxon>Thermotogati</taxon>
        <taxon>Deinococcota</taxon>
        <taxon>Deinococci</taxon>
        <taxon>Deinococcales</taxon>
        <taxon>Deinococcaceae</taxon>
        <taxon>Deinococcus</taxon>
    </lineage>
</organism>
<dbReference type="Pfam" id="PF02518">
    <property type="entry name" value="HATPase_c"/>
    <property type="match status" value="1"/>
</dbReference>
<evidence type="ECO:0000256" key="6">
    <source>
        <dbReference type="ARBA" id="ARBA00022777"/>
    </source>
</evidence>
<dbReference type="GO" id="GO:0000155">
    <property type="term" value="F:phosphorelay sensor kinase activity"/>
    <property type="evidence" value="ECO:0007669"/>
    <property type="project" value="InterPro"/>
</dbReference>
<evidence type="ECO:0000313" key="12">
    <source>
        <dbReference type="Proteomes" id="UP000286287"/>
    </source>
</evidence>
<dbReference type="GO" id="GO:0005524">
    <property type="term" value="F:ATP binding"/>
    <property type="evidence" value="ECO:0007669"/>
    <property type="project" value="UniProtKB-KW"/>
</dbReference>
<keyword evidence="9" id="KW-0472">Membrane</keyword>
<feature type="region of interest" description="Disordered" evidence="8">
    <location>
        <begin position="666"/>
        <end position="690"/>
    </location>
</feature>
<protein>
    <recommendedName>
        <fullName evidence="2">histidine kinase</fullName>
        <ecNumber evidence="2">2.7.13.3</ecNumber>
    </recommendedName>
</protein>
<keyword evidence="12" id="KW-1185">Reference proteome</keyword>
<dbReference type="InterPro" id="IPR005467">
    <property type="entry name" value="His_kinase_dom"/>
</dbReference>
<keyword evidence="7" id="KW-0067">ATP-binding</keyword>
<dbReference type="Proteomes" id="UP000286287">
    <property type="component" value="Unassembled WGS sequence"/>
</dbReference>
<dbReference type="InterPro" id="IPR036890">
    <property type="entry name" value="HATPase_C_sf"/>
</dbReference>
<dbReference type="InterPro" id="IPR016120">
    <property type="entry name" value="Sig_transdc_His_kin_SpoOB"/>
</dbReference>
<keyword evidence="9" id="KW-1133">Transmembrane helix</keyword>
<reference evidence="11 12" key="1">
    <citation type="submission" date="2018-09" db="EMBL/GenBank/DDBJ databases">
        <authorList>
            <person name="Zhu H."/>
        </authorList>
    </citation>
    <scope>NUCLEOTIDE SEQUENCE [LARGE SCALE GENOMIC DNA]</scope>
    <source>
        <strain evidence="11 12">K2S05-167</strain>
    </source>
</reference>
<feature type="domain" description="Histidine kinase" evidence="10">
    <location>
        <begin position="628"/>
        <end position="726"/>
    </location>
</feature>
<dbReference type="SUPFAM" id="SSF55890">
    <property type="entry name" value="Sporulation response regulatory protein Spo0B"/>
    <property type="match status" value="1"/>
</dbReference>
<keyword evidence="5" id="KW-0547">Nucleotide-binding</keyword>
<evidence type="ECO:0000256" key="2">
    <source>
        <dbReference type="ARBA" id="ARBA00012438"/>
    </source>
</evidence>
<keyword evidence="9" id="KW-0812">Transmembrane</keyword>
<evidence type="ECO:0000256" key="5">
    <source>
        <dbReference type="ARBA" id="ARBA00022741"/>
    </source>
</evidence>
<dbReference type="PANTHER" id="PTHR44936">
    <property type="entry name" value="SENSOR PROTEIN CREC"/>
    <property type="match status" value="1"/>
</dbReference>
<keyword evidence="3" id="KW-0597">Phosphoprotein</keyword>
<dbReference type="PANTHER" id="PTHR44936:SF10">
    <property type="entry name" value="SENSOR PROTEIN RSTB"/>
    <property type="match status" value="1"/>
</dbReference>
<comment type="caution">
    <text evidence="11">The sequence shown here is derived from an EMBL/GenBank/DDBJ whole genome shotgun (WGS) entry which is preliminary data.</text>
</comment>
<evidence type="ECO:0000256" key="1">
    <source>
        <dbReference type="ARBA" id="ARBA00000085"/>
    </source>
</evidence>
<dbReference type="InterPro" id="IPR003594">
    <property type="entry name" value="HATPase_dom"/>
</dbReference>
<dbReference type="Gene3D" id="3.30.565.10">
    <property type="entry name" value="Histidine kinase-like ATPase, C-terminal domain"/>
    <property type="match status" value="1"/>
</dbReference>
<evidence type="ECO:0000313" key="11">
    <source>
        <dbReference type="EMBL" id="RJF69146.1"/>
    </source>
</evidence>
<dbReference type="Gene3D" id="3.30.450.20">
    <property type="entry name" value="PAS domain"/>
    <property type="match status" value="1"/>
</dbReference>
<evidence type="ECO:0000256" key="7">
    <source>
        <dbReference type="ARBA" id="ARBA00022840"/>
    </source>
</evidence>
<feature type="transmembrane region" description="Helical" evidence="9">
    <location>
        <begin position="233"/>
        <end position="258"/>
    </location>
</feature>
<dbReference type="SUPFAM" id="SSF55874">
    <property type="entry name" value="ATPase domain of HSP90 chaperone/DNA topoisomerase II/histidine kinase"/>
    <property type="match status" value="1"/>
</dbReference>
<feature type="region of interest" description="Disordered" evidence="8">
    <location>
        <begin position="152"/>
        <end position="222"/>
    </location>
</feature>
<dbReference type="InterPro" id="IPR004358">
    <property type="entry name" value="Sig_transdc_His_kin-like_C"/>
</dbReference>
<evidence type="ECO:0000256" key="4">
    <source>
        <dbReference type="ARBA" id="ARBA00022679"/>
    </source>
</evidence>
<evidence type="ECO:0000256" key="3">
    <source>
        <dbReference type="ARBA" id="ARBA00022553"/>
    </source>
</evidence>
<proteinExistence type="predicted"/>
<name>A0A418V092_9DEIO</name>
<dbReference type="EMBL" id="QYUJ01000030">
    <property type="protein sequence ID" value="RJF69146.1"/>
    <property type="molecule type" value="Genomic_DNA"/>
</dbReference>
<accession>A0A418V092</accession>
<keyword evidence="4" id="KW-0808">Transferase</keyword>
<dbReference type="AlphaFoldDB" id="A0A418V092"/>
<feature type="transmembrane region" description="Helical" evidence="9">
    <location>
        <begin position="392"/>
        <end position="410"/>
    </location>
</feature>
<evidence type="ECO:0000256" key="9">
    <source>
        <dbReference type="SAM" id="Phobius"/>
    </source>
</evidence>
<dbReference type="PRINTS" id="PR00344">
    <property type="entry name" value="BCTRLSENSOR"/>
</dbReference>
<evidence type="ECO:0000259" key="10">
    <source>
        <dbReference type="PROSITE" id="PS50109"/>
    </source>
</evidence>
<evidence type="ECO:0000256" key="8">
    <source>
        <dbReference type="SAM" id="MobiDB-lite"/>
    </source>
</evidence>
<keyword evidence="6" id="KW-0418">Kinase</keyword>
<dbReference type="EC" id="2.7.13.3" evidence="2"/>
<gene>
    <name evidence="11" type="ORF">D3875_22800</name>
</gene>
<dbReference type="InterPro" id="IPR050980">
    <property type="entry name" value="2C_sensor_his_kinase"/>
</dbReference>
<dbReference type="PROSITE" id="PS50109">
    <property type="entry name" value="HIS_KIN"/>
    <property type="match status" value="1"/>
</dbReference>
<feature type="compositionally biased region" description="Gly residues" evidence="8">
    <location>
        <begin position="153"/>
        <end position="166"/>
    </location>
</feature>
<sequence length="726" mass="76223">MGNPSAVENPSTGLGFVVEHEGAGRPGSPRSVHVAGVRLHVLVQRPGKGPVGEYPGLAVHGQPDLEGVMRGVVGHQGAVGGAVVGTAAGHDDHTARVLQGGDGAEVLLQETGVYQAHQSLQPQLSAALAHEGAGLAGEGSVHSDSVQAACLGAQGGGEEGGGGGGHDVLLHGPILPGALPRGSPSGRTQCNSGKEGKQSPRPCLTPDNPSMPQAPLLTTPPRRGRSLRAELTLWQLGSLLLIIAALGIGTLLFTEYYVRTQFLEIRKAQAESVLYGSDLALGLQDSGADEQTRDEWMNRWREQGGAALLAGWNERGQMAFDALTPELAQAFIGTRGEPLFADGEGFRTVAGQPYYWRGERLVAGQHSAGRAVVAFPVPSRTGLLRAILRRSLPLLLGVLALALLGSFLLWRRLRRTLLDLEPADIAALTVRQGQLLSTVTDGVVLVDEAGRVTVANAPAAAALRLSKLPASLKQVWPELTQLAPDEELRHWPLPQAGRVMLVNLMPLAGGGHLVAFTDREEATRLAEQLTETRRFVDAARARAHEYGNRLHIIAGFLQLGRSAEALKVIQDELDAETGLHQALAGIAEPRVAALLAGKVARAHELHLTLSVSPESVVPRLPPVQADALVTALGNFIENAFEALGHAGEVRVDIGRDPDGLSAEVRDNGSGVPTGLNPFARGQTSKGAGRGQGLAGVAALARAAGGEVWHERQGEWTVFGLNLPLDA</sequence>
<comment type="catalytic activity">
    <reaction evidence="1">
        <text>ATP + protein L-histidine = ADP + protein N-phospho-L-histidine.</text>
        <dbReference type="EC" id="2.7.13.3"/>
    </reaction>
</comment>
<dbReference type="SMART" id="SM00387">
    <property type="entry name" value="HATPase_c"/>
    <property type="match status" value="1"/>
</dbReference>